<proteinExistence type="predicted"/>
<keyword evidence="2" id="KW-0449">Lipoprotein</keyword>
<dbReference type="PROSITE" id="PS51257">
    <property type="entry name" value="PROKAR_LIPOPROTEIN"/>
    <property type="match status" value="1"/>
</dbReference>
<dbReference type="InterPro" id="IPR016187">
    <property type="entry name" value="CTDL_fold"/>
</dbReference>
<name>K1U6R8_9ZZZZ</name>
<dbReference type="Gene3D" id="3.90.1580.10">
    <property type="entry name" value="paralog of FGE (formylglycine-generating enzyme)"/>
    <property type="match status" value="1"/>
</dbReference>
<sequence length="124" mass="13632">MKKSILLLSAFAILLTLSGCFGAKQASVAGRGGEVVGVSGRSFVEPAPYGMVKINRGFLKMGMETQDSLWGMKTPRKDVSVDGFWMDDTEITNSEYKQFVAYVRDSILRTRLADPAYGGDETYM</sequence>
<evidence type="ECO:0000259" key="1">
    <source>
        <dbReference type="Pfam" id="PF03781"/>
    </source>
</evidence>
<dbReference type="AlphaFoldDB" id="K1U6R8"/>
<dbReference type="InterPro" id="IPR005532">
    <property type="entry name" value="SUMF_dom"/>
</dbReference>
<feature type="non-terminal residue" evidence="2">
    <location>
        <position position="124"/>
    </location>
</feature>
<organism evidence="2">
    <name type="scientific">human gut metagenome</name>
    <dbReference type="NCBI Taxonomy" id="408170"/>
    <lineage>
        <taxon>unclassified sequences</taxon>
        <taxon>metagenomes</taxon>
        <taxon>organismal metagenomes</taxon>
    </lineage>
</organism>
<dbReference type="InterPro" id="IPR042095">
    <property type="entry name" value="SUMF_sf"/>
</dbReference>
<reference evidence="2" key="1">
    <citation type="journal article" date="2013" name="Environ. Microbiol.">
        <title>Microbiota from the distal guts of lean and obese adolescents exhibit partial functional redundancy besides clear differences in community structure.</title>
        <authorList>
            <person name="Ferrer M."/>
            <person name="Ruiz A."/>
            <person name="Lanza F."/>
            <person name="Haange S.B."/>
            <person name="Oberbach A."/>
            <person name="Till H."/>
            <person name="Bargiela R."/>
            <person name="Campoy C."/>
            <person name="Segura M.T."/>
            <person name="Richter M."/>
            <person name="von Bergen M."/>
            <person name="Seifert J."/>
            <person name="Suarez A."/>
        </authorList>
    </citation>
    <scope>NUCLEOTIDE SEQUENCE</scope>
</reference>
<dbReference type="Pfam" id="PF03781">
    <property type="entry name" value="FGE-sulfatase"/>
    <property type="match status" value="1"/>
</dbReference>
<evidence type="ECO:0000313" key="2">
    <source>
        <dbReference type="EMBL" id="EKC73965.1"/>
    </source>
</evidence>
<accession>K1U6R8</accession>
<feature type="domain" description="Sulfatase-modifying factor enzyme-like" evidence="1">
    <location>
        <begin position="50"/>
        <end position="102"/>
    </location>
</feature>
<comment type="caution">
    <text evidence="2">The sequence shown here is derived from an EMBL/GenBank/DDBJ whole genome shotgun (WGS) entry which is preliminary data.</text>
</comment>
<gene>
    <name evidence="2" type="ORF">OBE_02122</name>
</gene>
<protein>
    <submittedName>
        <fullName evidence="2">Lipoprotein</fullName>
    </submittedName>
</protein>
<dbReference type="EMBL" id="AJWZ01001381">
    <property type="protein sequence ID" value="EKC73965.1"/>
    <property type="molecule type" value="Genomic_DNA"/>
</dbReference>
<dbReference type="SUPFAM" id="SSF56436">
    <property type="entry name" value="C-type lectin-like"/>
    <property type="match status" value="1"/>
</dbReference>